<accession>A0A3M7PHF1</accession>
<sequence length="93" mass="10317">MLSFVIILSGRFASLITGIRSSTFSAFSYHVSWFLAIVAHARCLHLCLRTTIIIKRFVVEHHVSLLGVCAAGLSLHLDFHVSSLPTNPRLVKD</sequence>
<evidence type="ECO:0000313" key="2">
    <source>
        <dbReference type="Proteomes" id="UP000276133"/>
    </source>
</evidence>
<keyword evidence="2" id="KW-1185">Reference proteome</keyword>
<organism evidence="1 2">
    <name type="scientific">Brachionus plicatilis</name>
    <name type="common">Marine rotifer</name>
    <name type="synonym">Brachionus muelleri</name>
    <dbReference type="NCBI Taxonomy" id="10195"/>
    <lineage>
        <taxon>Eukaryota</taxon>
        <taxon>Metazoa</taxon>
        <taxon>Spiralia</taxon>
        <taxon>Gnathifera</taxon>
        <taxon>Rotifera</taxon>
        <taxon>Eurotatoria</taxon>
        <taxon>Monogononta</taxon>
        <taxon>Pseudotrocha</taxon>
        <taxon>Ploima</taxon>
        <taxon>Brachionidae</taxon>
        <taxon>Brachionus</taxon>
    </lineage>
</organism>
<dbReference type="Proteomes" id="UP000276133">
    <property type="component" value="Unassembled WGS sequence"/>
</dbReference>
<dbReference type="EMBL" id="REGN01010701">
    <property type="protein sequence ID" value="RMZ98555.1"/>
    <property type="molecule type" value="Genomic_DNA"/>
</dbReference>
<dbReference type="AlphaFoldDB" id="A0A3M7PHF1"/>
<comment type="caution">
    <text evidence="1">The sequence shown here is derived from an EMBL/GenBank/DDBJ whole genome shotgun (WGS) entry which is preliminary data.</text>
</comment>
<protein>
    <submittedName>
        <fullName evidence="1">Uncharacterized protein</fullName>
    </submittedName>
</protein>
<evidence type="ECO:0000313" key="1">
    <source>
        <dbReference type="EMBL" id="RMZ98555.1"/>
    </source>
</evidence>
<proteinExistence type="predicted"/>
<name>A0A3M7PHF1_BRAPC</name>
<gene>
    <name evidence="1" type="ORF">BpHYR1_024570</name>
</gene>
<reference evidence="1 2" key="1">
    <citation type="journal article" date="2018" name="Sci. Rep.">
        <title>Genomic signatures of local adaptation to the degree of environmental predictability in rotifers.</title>
        <authorList>
            <person name="Franch-Gras L."/>
            <person name="Hahn C."/>
            <person name="Garcia-Roger E.M."/>
            <person name="Carmona M.J."/>
            <person name="Serra M."/>
            <person name="Gomez A."/>
        </authorList>
    </citation>
    <scope>NUCLEOTIDE SEQUENCE [LARGE SCALE GENOMIC DNA]</scope>
    <source>
        <strain evidence="1">HYR1</strain>
    </source>
</reference>